<gene>
    <name evidence="4" type="ORF">JOD17_000326</name>
</gene>
<dbReference type="CDD" id="cd04301">
    <property type="entry name" value="NAT_SF"/>
    <property type="match status" value="1"/>
</dbReference>
<evidence type="ECO:0000259" key="3">
    <source>
        <dbReference type="PROSITE" id="PS51186"/>
    </source>
</evidence>
<dbReference type="PANTHER" id="PTHR43420">
    <property type="entry name" value="ACETYLTRANSFERASE"/>
    <property type="match status" value="1"/>
</dbReference>
<keyword evidence="2" id="KW-0012">Acyltransferase</keyword>
<organism evidence="4 5">
    <name type="scientific">Geomicrobium sediminis</name>
    <dbReference type="NCBI Taxonomy" id="1347788"/>
    <lineage>
        <taxon>Bacteria</taxon>
        <taxon>Bacillati</taxon>
        <taxon>Bacillota</taxon>
        <taxon>Bacilli</taxon>
        <taxon>Bacillales</taxon>
        <taxon>Geomicrobium</taxon>
    </lineage>
</organism>
<keyword evidence="5" id="KW-1185">Reference proteome</keyword>
<dbReference type="SUPFAM" id="SSF55729">
    <property type="entry name" value="Acyl-CoA N-acyltransferases (Nat)"/>
    <property type="match status" value="1"/>
</dbReference>
<sequence length="174" mass="20389">MTSINALRRCMPSDVEALRAVSIDTFVETFASQNEPVQLERHLERAFAYSKLELELQEEQSEFYVIDEGDEFQALLKLNVGAAQSEPFGEDHLEIERIYIRSSNQGQGIGRALLEFAFQRAKELNKMYVWLGVWEKNLRAKQVYERLGFTAFDEHYFYFGEEQQRDILMKRSSE</sequence>
<dbReference type="InterPro" id="IPR000182">
    <property type="entry name" value="GNAT_dom"/>
</dbReference>
<dbReference type="InterPro" id="IPR016181">
    <property type="entry name" value="Acyl_CoA_acyltransferase"/>
</dbReference>
<dbReference type="EMBL" id="JAFBEC010000001">
    <property type="protein sequence ID" value="MBM7631235.1"/>
    <property type="molecule type" value="Genomic_DNA"/>
</dbReference>
<feature type="domain" description="N-acetyltransferase" evidence="3">
    <location>
        <begin position="5"/>
        <end position="174"/>
    </location>
</feature>
<evidence type="ECO:0000313" key="5">
    <source>
        <dbReference type="Proteomes" id="UP000741863"/>
    </source>
</evidence>
<keyword evidence="1" id="KW-0808">Transferase</keyword>
<proteinExistence type="predicted"/>
<dbReference type="PROSITE" id="PS51186">
    <property type="entry name" value="GNAT"/>
    <property type="match status" value="1"/>
</dbReference>
<reference evidence="4 5" key="1">
    <citation type="submission" date="2021-01" db="EMBL/GenBank/DDBJ databases">
        <title>Genomic Encyclopedia of Type Strains, Phase IV (KMG-IV): sequencing the most valuable type-strain genomes for metagenomic binning, comparative biology and taxonomic classification.</title>
        <authorList>
            <person name="Goeker M."/>
        </authorList>
    </citation>
    <scope>NUCLEOTIDE SEQUENCE [LARGE SCALE GENOMIC DNA]</scope>
    <source>
        <strain evidence="4 5">DSM 25540</strain>
    </source>
</reference>
<dbReference type="InterPro" id="IPR050680">
    <property type="entry name" value="YpeA/RimI_acetyltransf"/>
</dbReference>
<dbReference type="Gene3D" id="3.40.630.30">
    <property type="match status" value="1"/>
</dbReference>
<protein>
    <submittedName>
        <fullName evidence="4">Ribosomal protein S18 acetylase RimI-like enzyme</fullName>
    </submittedName>
</protein>
<dbReference type="Pfam" id="PF00583">
    <property type="entry name" value="Acetyltransf_1"/>
    <property type="match status" value="1"/>
</dbReference>
<name>A0ABS2P750_9BACL</name>
<dbReference type="RefSeq" id="WP_204695404.1">
    <property type="nucleotide sequence ID" value="NZ_JAFBEC010000001.1"/>
</dbReference>
<comment type="caution">
    <text evidence="4">The sequence shown here is derived from an EMBL/GenBank/DDBJ whole genome shotgun (WGS) entry which is preliminary data.</text>
</comment>
<evidence type="ECO:0000313" key="4">
    <source>
        <dbReference type="EMBL" id="MBM7631235.1"/>
    </source>
</evidence>
<dbReference type="Proteomes" id="UP000741863">
    <property type="component" value="Unassembled WGS sequence"/>
</dbReference>
<evidence type="ECO:0000256" key="1">
    <source>
        <dbReference type="ARBA" id="ARBA00022679"/>
    </source>
</evidence>
<accession>A0ABS2P750</accession>
<evidence type="ECO:0000256" key="2">
    <source>
        <dbReference type="ARBA" id="ARBA00023315"/>
    </source>
</evidence>